<evidence type="ECO:0000313" key="2">
    <source>
        <dbReference type="Proteomes" id="UP000078560"/>
    </source>
</evidence>
<accession>A0A1A8VK32</accession>
<dbReference type="Proteomes" id="UP000078560">
    <property type="component" value="Unassembled WGS sequence"/>
</dbReference>
<dbReference type="EMBL" id="FLQU01000019">
    <property type="protein sequence ID" value="SBS79953.1"/>
    <property type="molecule type" value="Genomic_DNA"/>
</dbReference>
<evidence type="ECO:0000313" key="1">
    <source>
        <dbReference type="EMBL" id="SBS79953.1"/>
    </source>
</evidence>
<sequence length="71" mass="8088">MTVNSCSCAEYAEDTLGTRCGHVRNTLWIHLECAMDTLGIFCGQVRNTMWTCWGYAQGYCRLQKITYVEIA</sequence>
<reference evidence="2" key="1">
    <citation type="submission" date="2016-05" db="EMBL/GenBank/DDBJ databases">
        <authorList>
            <person name="Naeem Raeece"/>
        </authorList>
    </citation>
    <scope>NUCLEOTIDE SEQUENCE [LARGE SCALE GENOMIC DNA]</scope>
</reference>
<proteinExistence type="predicted"/>
<organism evidence="1 2">
    <name type="scientific">Plasmodium ovale curtisi</name>
    <dbReference type="NCBI Taxonomy" id="864141"/>
    <lineage>
        <taxon>Eukaryota</taxon>
        <taxon>Sar</taxon>
        <taxon>Alveolata</taxon>
        <taxon>Apicomplexa</taxon>
        <taxon>Aconoidasida</taxon>
        <taxon>Haemosporida</taxon>
        <taxon>Plasmodiidae</taxon>
        <taxon>Plasmodium</taxon>
        <taxon>Plasmodium (Plasmodium)</taxon>
    </lineage>
</organism>
<dbReference type="AlphaFoldDB" id="A0A1A8VK32"/>
<name>A0A1A8VK32_PLAOA</name>
<protein>
    <submittedName>
        <fullName evidence="1">Uncharacterized protein</fullName>
    </submittedName>
</protein>
<gene>
    <name evidence="1" type="ORF">POVCU2_0001430</name>
</gene>